<dbReference type="PANTHER" id="PTHR42734:SF17">
    <property type="entry name" value="METAL TRANSPORT SYSTEM ATP-BINDING PROTEIN TM_0124-RELATED"/>
    <property type="match status" value="1"/>
</dbReference>
<comment type="caution">
    <text evidence="6">The sequence shown here is derived from an EMBL/GenBank/DDBJ whole genome shotgun (WGS) entry which is preliminary data.</text>
</comment>
<dbReference type="GO" id="GO:0005524">
    <property type="term" value="F:ATP binding"/>
    <property type="evidence" value="ECO:0007669"/>
    <property type="project" value="UniProtKB-KW"/>
</dbReference>
<proteinExistence type="inferred from homology"/>
<feature type="domain" description="ABC transporter" evidence="5">
    <location>
        <begin position="18"/>
        <end position="255"/>
    </location>
</feature>
<keyword evidence="2" id="KW-0813">Transport</keyword>
<dbReference type="InterPro" id="IPR050153">
    <property type="entry name" value="Metal_Ion_Import_ABC"/>
</dbReference>
<evidence type="ECO:0000313" key="7">
    <source>
        <dbReference type="Proteomes" id="UP000031561"/>
    </source>
</evidence>
<dbReference type="SUPFAM" id="SSF52540">
    <property type="entry name" value="P-loop containing nucleoside triphosphate hydrolases"/>
    <property type="match status" value="1"/>
</dbReference>
<dbReference type="Gene3D" id="3.40.50.300">
    <property type="entry name" value="P-loop containing nucleotide triphosphate hydrolases"/>
    <property type="match status" value="1"/>
</dbReference>
<evidence type="ECO:0000256" key="2">
    <source>
        <dbReference type="ARBA" id="ARBA00022448"/>
    </source>
</evidence>
<dbReference type="FunFam" id="3.40.50.300:FF:000134">
    <property type="entry name" value="Iron-enterobactin ABC transporter ATP-binding protein"/>
    <property type="match status" value="1"/>
</dbReference>
<evidence type="ECO:0000256" key="1">
    <source>
        <dbReference type="ARBA" id="ARBA00005417"/>
    </source>
</evidence>
<dbReference type="RefSeq" id="WP_166280176.1">
    <property type="nucleotide sequence ID" value="NZ_JTHE03000024.1"/>
</dbReference>
<dbReference type="PANTHER" id="PTHR42734">
    <property type="entry name" value="METAL TRANSPORT SYSTEM ATP-BINDING PROTEIN TM_0124-RELATED"/>
    <property type="match status" value="1"/>
</dbReference>
<dbReference type="InterPro" id="IPR003439">
    <property type="entry name" value="ABC_transporter-like_ATP-bd"/>
</dbReference>
<dbReference type="SMART" id="SM00382">
    <property type="entry name" value="AAA"/>
    <property type="match status" value="1"/>
</dbReference>
<keyword evidence="4 6" id="KW-0067">ATP-binding</keyword>
<organism evidence="6 7">
    <name type="scientific">Lyngbya confervoides BDU141951</name>
    <dbReference type="NCBI Taxonomy" id="1574623"/>
    <lineage>
        <taxon>Bacteria</taxon>
        <taxon>Bacillati</taxon>
        <taxon>Cyanobacteriota</taxon>
        <taxon>Cyanophyceae</taxon>
        <taxon>Oscillatoriophycideae</taxon>
        <taxon>Oscillatoriales</taxon>
        <taxon>Microcoleaceae</taxon>
        <taxon>Lyngbya</taxon>
    </lineage>
</organism>
<sequence>MQQAHIPQQRTDRQPVVIRVQGLWAGYDHQPVLEAVNLTVKQGDFIGLIGPNGGGKTTFFKVLLGLLAPWQGTVEIMDCAVRQGRRYVGYVPQQVDCDRAFPVTAWDVVMMGRLGHRSILQRYTRQDAQQVSLALQSVDLLHLKNRAVGTLSGGQRKRVYIARALATEPQILLLDEPLASIDPQMETHIYDLLKTLNERITILMISHDIGAIAACVKTVGCLNRTLYYHGDDHITSEMLEMVYQCPVDLIAHGVPHRVFPKHLSEEISDD</sequence>
<evidence type="ECO:0000256" key="3">
    <source>
        <dbReference type="ARBA" id="ARBA00022741"/>
    </source>
</evidence>
<evidence type="ECO:0000256" key="4">
    <source>
        <dbReference type="ARBA" id="ARBA00022840"/>
    </source>
</evidence>
<comment type="similarity">
    <text evidence="1">Belongs to the ABC transporter superfamily.</text>
</comment>
<evidence type="ECO:0000313" key="6">
    <source>
        <dbReference type="EMBL" id="MCM1981930.1"/>
    </source>
</evidence>
<dbReference type="InterPro" id="IPR003593">
    <property type="entry name" value="AAA+_ATPase"/>
</dbReference>
<keyword evidence="7" id="KW-1185">Reference proteome</keyword>
<name>A0ABD4T0H7_9CYAN</name>
<dbReference type="Proteomes" id="UP000031561">
    <property type="component" value="Unassembled WGS sequence"/>
</dbReference>
<dbReference type="EMBL" id="JTHE03000024">
    <property type="protein sequence ID" value="MCM1981930.1"/>
    <property type="molecule type" value="Genomic_DNA"/>
</dbReference>
<gene>
    <name evidence="6" type="ORF">QQ91_0003665</name>
</gene>
<dbReference type="AlphaFoldDB" id="A0ABD4T0H7"/>
<accession>A0ABD4T0H7</accession>
<evidence type="ECO:0000259" key="5">
    <source>
        <dbReference type="PROSITE" id="PS50893"/>
    </source>
</evidence>
<reference evidence="6 7" key="1">
    <citation type="journal article" date="2015" name="Genome Announc.">
        <title>Draft Genome Sequence of Filamentous Marine Cyanobacterium Lyngbya confervoides Strain BDU141951.</title>
        <authorList>
            <person name="Chandrababunaidu M.M."/>
            <person name="Sen D."/>
            <person name="Tripathy S."/>
        </authorList>
    </citation>
    <scope>NUCLEOTIDE SEQUENCE [LARGE SCALE GENOMIC DNA]</scope>
    <source>
        <strain evidence="6 7">BDU141951</strain>
    </source>
</reference>
<dbReference type="PROSITE" id="PS50893">
    <property type="entry name" value="ABC_TRANSPORTER_2"/>
    <property type="match status" value="1"/>
</dbReference>
<dbReference type="CDD" id="cd03235">
    <property type="entry name" value="ABC_Metallic_Cations"/>
    <property type="match status" value="1"/>
</dbReference>
<dbReference type="Pfam" id="PF00005">
    <property type="entry name" value="ABC_tran"/>
    <property type="match status" value="1"/>
</dbReference>
<keyword evidence="3" id="KW-0547">Nucleotide-binding</keyword>
<protein>
    <submittedName>
        <fullName evidence="6">Metal ABC transporter ATP-binding protein</fullName>
    </submittedName>
</protein>
<dbReference type="InterPro" id="IPR027417">
    <property type="entry name" value="P-loop_NTPase"/>
</dbReference>